<dbReference type="Gene3D" id="2.130.10.10">
    <property type="entry name" value="YVTN repeat-like/Quinoprotein amine dehydrogenase"/>
    <property type="match status" value="2"/>
</dbReference>
<dbReference type="PANTHER" id="PTHR47197:SF3">
    <property type="entry name" value="DIHYDRO-HEME D1 DEHYDROGENASE"/>
    <property type="match status" value="1"/>
</dbReference>
<dbReference type="AlphaFoldDB" id="A0A7W4FBK5"/>
<evidence type="ECO:0000313" key="2">
    <source>
        <dbReference type="EMBL" id="MBB2154750.1"/>
    </source>
</evidence>
<reference evidence="2 3" key="1">
    <citation type="submission" date="2020-04" db="EMBL/GenBank/DDBJ databases">
        <title>Description of novel Gluconacetobacter.</title>
        <authorList>
            <person name="Sombolestani A."/>
        </authorList>
    </citation>
    <scope>NUCLEOTIDE SEQUENCE [LARGE SCALE GENOMIC DNA]</scope>
    <source>
        <strain evidence="2 3">LMG 7603</strain>
    </source>
</reference>
<dbReference type="InterPro" id="IPR015943">
    <property type="entry name" value="WD40/YVTN_repeat-like_dom_sf"/>
</dbReference>
<evidence type="ECO:0000256" key="1">
    <source>
        <dbReference type="SAM" id="SignalP"/>
    </source>
</evidence>
<dbReference type="EMBL" id="JABEQG010000001">
    <property type="protein sequence ID" value="MBB2154750.1"/>
    <property type="molecule type" value="Genomic_DNA"/>
</dbReference>
<proteinExistence type="predicted"/>
<dbReference type="PANTHER" id="PTHR47197">
    <property type="entry name" value="PROTEIN NIRF"/>
    <property type="match status" value="1"/>
</dbReference>
<comment type="caution">
    <text evidence="2">The sequence shown here is derived from an EMBL/GenBank/DDBJ whole genome shotgun (WGS) entry which is preliminary data.</text>
</comment>
<feature type="chain" id="PRO_5031143639" evidence="1">
    <location>
        <begin position="22"/>
        <end position="381"/>
    </location>
</feature>
<name>A0A7W4FBK5_GLUDI</name>
<protein>
    <submittedName>
        <fullName evidence="2">Uncharacterized protein</fullName>
    </submittedName>
</protein>
<organism evidence="2 3">
    <name type="scientific">Gluconacetobacter diazotrophicus</name>
    <name type="common">Acetobacter diazotrophicus</name>
    <dbReference type="NCBI Taxonomy" id="33996"/>
    <lineage>
        <taxon>Bacteria</taxon>
        <taxon>Pseudomonadati</taxon>
        <taxon>Pseudomonadota</taxon>
        <taxon>Alphaproteobacteria</taxon>
        <taxon>Acetobacterales</taxon>
        <taxon>Acetobacteraceae</taxon>
        <taxon>Gluconacetobacter</taxon>
    </lineage>
</organism>
<dbReference type="InterPro" id="IPR051200">
    <property type="entry name" value="Host-pathogen_enzymatic-act"/>
</dbReference>
<dbReference type="Proteomes" id="UP000550787">
    <property type="component" value="Unassembled WGS sequence"/>
</dbReference>
<feature type="signal peptide" evidence="1">
    <location>
        <begin position="1"/>
        <end position="21"/>
    </location>
</feature>
<dbReference type="SUPFAM" id="SSF50974">
    <property type="entry name" value="Nitrous oxide reductase, N-terminal domain"/>
    <property type="match status" value="1"/>
</dbReference>
<sequence length="381" mass="39944">MRFGLLSLLCLSLMIAPAAQAQTVLSANDAHSILRNGVQVLPKPLKPDTLSVLDRGADGLWTVRASVAVPVSVVGPPTALVLTPDGRTALVSSASKADPARDRIVPDDRISVIDLSGDRPRVVQQVTSAPGATTLRITPDQKHVLVANGAGGVVTWFRFDGRRLSDRTVITLPGAAGFPAGLAITPDGRRALVSLWKGDRVFVLHLDGDRVTVDPHPLEIGPGPWNIRLTGDGHYAVMGILGHGEGLPGALSVLDLTAAPIREIQRVVVPNAPEGLDISSDGRFVAVVSQNGSAVVPTSPHYHDRGIVTVFSLSGGHLTQLAQAPGTLWPQGLVFAPDGTSILVQGVMDRMLRTLSWDGTTLAVKGDAPLPGGGADIERQR</sequence>
<evidence type="ECO:0000313" key="3">
    <source>
        <dbReference type="Proteomes" id="UP000550787"/>
    </source>
</evidence>
<keyword evidence="1" id="KW-0732">Signal</keyword>
<dbReference type="InterPro" id="IPR011045">
    <property type="entry name" value="N2O_reductase_N"/>
</dbReference>
<gene>
    <name evidence="2" type="ORF">HLH33_00235</name>
</gene>
<accession>A0A7W4FBK5</accession>